<sequence length="138" mass="15474">MNILFDTNIFIDVSLKRAPFFSDSFEALNKVDGINVNGYILASTFTDIYYICKKNIGHDRTIDILTTLIGTVNILGINHDTIIFAIHSKFSDFEDAVQNAAAELNQIDLIVTRNVKDFVSSKIAVQTPTEFLKNIINN</sequence>
<dbReference type="RefSeq" id="WP_039478944.1">
    <property type="nucleotide sequence ID" value="NZ_JSYN01000022.1"/>
</dbReference>
<dbReference type="AlphaFoldDB" id="A0A0C1FWG9"/>
<feature type="domain" description="PIN" evidence="1">
    <location>
        <begin position="3"/>
        <end position="116"/>
    </location>
</feature>
<dbReference type="InterPro" id="IPR029060">
    <property type="entry name" value="PIN-like_dom_sf"/>
</dbReference>
<organism evidence="2 3">
    <name type="scientific">Pedobacter kyungheensis</name>
    <dbReference type="NCBI Taxonomy" id="1069985"/>
    <lineage>
        <taxon>Bacteria</taxon>
        <taxon>Pseudomonadati</taxon>
        <taxon>Bacteroidota</taxon>
        <taxon>Sphingobacteriia</taxon>
        <taxon>Sphingobacteriales</taxon>
        <taxon>Sphingobacteriaceae</taxon>
        <taxon>Pedobacter</taxon>
    </lineage>
</organism>
<name>A0A0C1FWG9_9SPHI</name>
<proteinExistence type="predicted"/>
<dbReference type="Pfam" id="PF13470">
    <property type="entry name" value="PIN_3"/>
    <property type="match status" value="1"/>
</dbReference>
<protein>
    <recommendedName>
        <fullName evidence="1">PIN domain-containing protein</fullName>
    </recommendedName>
</protein>
<keyword evidence="3" id="KW-1185">Reference proteome</keyword>
<dbReference type="Gene3D" id="3.40.50.1010">
    <property type="entry name" value="5'-nuclease"/>
    <property type="match status" value="1"/>
</dbReference>
<accession>A0A0C1FWG9</accession>
<dbReference type="InterPro" id="IPR002716">
    <property type="entry name" value="PIN_dom"/>
</dbReference>
<evidence type="ECO:0000313" key="3">
    <source>
        <dbReference type="Proteomes" id="UP000031246"/>
    </source>
</evidence>
<evidence type="ECO:0000313" key="2">
    <source>
        <dbReference type="EMBL" id="KIA92194.1"/>
    </source>
</evidence>
<evidence type="ECO:0000259" key="1">
    <source>
        <dbReference type="Pfam" id="PF13470"/>
    </source>
</evidence>
<dbReference type="Proteomes" id="UP000031246">
    <property type="component" value="Unassembled WGS sequence"/>
</dbReference>
<comment type="caution">
    <text evidence="2">The sequence shown here is derived from an EMBL/GenBank/DDBJ whole genome shotgun (WGS) entry which is preliminary data.</text>
</comment>
<gene>
    <name evidence="2" type="ORF">OC25_18095</name>
</gene>
<dbReference type="EMBL" id="JSYN01000022">
    <property type="protein sequence ID" value="KIA92194.1"/>
    <property type="molecule type" value="Genomic_DNA"/>
</dbReference>
<dbReference type="OrthoDB" id="1148871at2"/>
<reference evidence="2 3" key="1">
    <citation type="submission" date="2014-10" db="EMBL/GenBank/DDBJ databases">
        <title>Pedobacter Kyungheensis.</title>
        <authorList>
            <person name="Anderson B.M."/>
            <person name="Newman J.D."/>
        </authorList>
    </citation>
    <scope>NUCLEOTIDE SEQUENCE [LARGE SCALE GENOMIC DNA]</scope>
    <source>
        <strain evidence="2 3">KACC 16221</strain>
    </source>
</reference>
<dbReference type="SUPFAM" id="SSF88723">
    <property type="entry name" value="PIN domain-like"/>
    <property type="match status" value="1"/>
</dbReference>